<protein>
    <submittedName>
        <fullName evidence="1">Uncharacterized protein</fullName>
    </submittedName>
</protein>
<name>A0A3P6TJW2_LITSI</name>
<gene>
    <name evidence="1" type="ORF">NLS_LOCUS6217</name>
</gene>
<evidence type="ECO:0000313" key="1">
    <source>
        <dbReference type="EMBL" id="VDK83473.1"/>
    </source>
</evidence>
<organism evidence="1 2">
    <name type="scientific">Litomosoides sigmodontis</name>
    <name type="common">Filarial nematode worm</name>
    <dbReference type="NCBI Taxonomy" id="42156"/>
    <lineage>
        <taxon>Eukaryota</taxon>
        <taxon>Metazoa</taxon>
        <taxon>Ecdysozoa</taxon>
        <taxon>Nematoda</taxon>
        <taxon>Chromadorea</taxon>
        <taxon>Rhabditida</taxon>
        <taxon>Spirurina</taxon>
        <taxon>Spiruromorpha</taxon>
        <taxon>Filarioidea</taxon>
        <taxon>Onchocercidae</taxon>
        <taxon>Litomosoides</taxon>
    </lineage>
</organism>
<evidence type="ECO:0000313" key="2">
    <source>
        <dbReference type="Proteomes" id="UP000277928"/>
    </source>
</evidence>
<dbReference type="AlphaFoldDB" id="A0A3P6TJW2"/>
<keyword evidence="2" id="KW-1185">Reference proteome</keyword>
<accession>A0A3P6TJW2</accession>
<dbReference type="Proteomes" id="UP000277928">
    <property type="component" value="Unassembled WGS sequence"/>
</dbReference>
<sequence>MSGRFSYGVVFWLRSILHWRCARFHSSDVQLFNFKTDLTSFHSSITFSVSFEGTNNNLSLLRCRFRWTKKSDS</sequence>
<dbReference type="EMBL" id="UYRX01000531">
    <property type="protein sequence ID" value="VDK83473.1"/>
    <property type="molecule type" value="Genomic_DNA"/>
</dbReference>
<reference evidence="1 2" key="1">
    <citation type="submission" date="2018-08" db="EMBL/GenBank/DDBJ databases">
        <authorList>
            <person name="Laetsch R D."/>
            <person name="Stevens L."/>
            <person name="Kumar S."/>
            <person name="Blaxter L. M."/>
        </authorList>
    </citation>
    <scope>NUCLEOTIDE SEQUENCE [LARGE SCALE GENOMIC DNA]</scope>
</reference>
<proteinExistence type="predicted"/>